<reference evidence="3" key="2">
    <citation type="journal article" date="2021" name="PeerJ">
        <title>Extensive microbial diversity within the chicken gut microbiome revealed by metagenomics and culture.</title>
        <authorList>
            <person name="Gilroy R."/>
            <person name="Ravi A."/>
            <person name="Getino M."/>
            <person name="Pursley I."/>
            <person name="Horton D.L."/>
            <person name="Alikhan N.F."/>
            <person name="Baker D."/>
            <person name="Gharbi K."/>
            <person name="Hall N."/>
            <person name="Watson M."/>
            <person name="Adriaenssens E.M."/>
            <person name="Foster-Nyarko E."/>
            <person name="Jarju S."/>
            <person name="Secka A."/>
            <person name="Antonio M."/>
            <person name="Oren A."/>
            <person name="Chaudhuri R.R."/>
            <person name="La Ragione R."/>
            <person name="Hildebrand F."/>
            <person name="Pallen M.J."/>
        </authorList>
    </citation>
    <scope>NUCLEOTIDE SEQUENCE</scope>
    <source>
        <strain evidence="3">ChiHjej10B9-9673</strain>
    </source>
</reference>
<evidence type="ECO:0000256" key="1">
    <source>
        <dbReference type="ARBA" id="ARBA00008270"/>
    </source>
</evidence>
<comment type="similarity">
    <text evidence="1">Belongs to the PhzF family.</text>
</comment>
<evidence type="ECO:0000313" key="4">
    <source>
        <dbReference type="Proteomes" id="UP000824001"/>
    </source>
</evidence>
<organism evidence="3 4">
    <name type="scientific">Candidatus Scatomorpha merdipullorum</name>
    <dbReference type="NCBI Taxonomy" id="2840927"/>
    <lineage>
        <taxon>Bacteria</taxon>
        <taxon>Bacillati</taxon>
        <taxon>Bacillota</taxon>
        <taxon>Clostridia</taxon>
        <taxon>Eubacteriales</taxon>
        <taxon>Candidatus Scatomorpha</taxon>
    </lineage>
</organism>
<dbReference type="PANTHER" id="PTHR13774">
    <property type="entry name" value="PHENAZINE BIOSYNTHESIS PROTEIN"/>
    <property type="match status" value="1"/>
</dbReference>
<dbReference type="Gene3D" id="3.10.310.10">
    <property type="entry name" value="Diaminopimelate Epimerase, Chain A, domain 1"/>
    <property type="match status" value="1"/>
</dbReference>
<evidence type="ECO:0000256" key="2">
    <source>
        <dbReference type="ARBA" id="ARBA00023235"/>
    </source>
</evidence>
<dbReference type="EMBL" id="DVJK01000192">
    <property type="protein sequence ID" value="HIS67260.1"/>
    <property type="molecule type" value="Genomic_DNA"/>
</dbReference>
<reference evidence="3" key="1">
    <citation type="submission" date="2020-10" db="EMBL/GenBank/DDBJ databases">
        <authorList>
            <person name="Gilroy R."/>
        </authorList>
    </citation>
    <scope>NUCLEOTIDE SEQUENCE</scope>
    <source>
        <strain evidence="3">ChiHjej10B9-9673</strain>
    </source>
</reference>
<proteinExistence type="inferred from homology"/>
<gene>
    <name evidence="3" type="ORF">IAC18_06820</name>
</gene>
<dbReference type="InterPro" id="IPR003719">
    <property type="entry name" value="Phenazine_PhzF-like"/>
</dbReference>
<feature type="non-terminal residue" evidence="3">
    <location>
        <position position="1"/>
    </location>
</feature>
<keyword evidence="2" id="KW-0413">Isomerase</keyword>
<dbReference type="GO" id="GO:0005737">
    <property type="term" value="C:cytoplasm"/>
    <property type="evidence" value="ECO:0007669"/>
    <property type="project" value="TreeGrafter"/>
</dbReference>
<dbReference type="Proteomes" id="UP000824001">
    <property type="component" value="Unassembled WGS sequence"/>
</dbReference>
<evidence type="ECO:0000313" key="3">
    <source>
        <dbReference type="EMBL" id="HIS67260.1"/>
    </source>
</evidence>
<name>A0A9D1FED5_9FIRM</name>
<protein>
    <submittedName>
        <fullName evidence="3">PhzF family phenazine biosynthesis protein</fullName>
    </submittedName>
</protein>
<accession>A0A9D1FED5</accession>
<dbReference type="SUPFAM" id="SSF54506">
    <property type="entry name" value="Diaminopimelate epimerase-like"/>
    <property type="match status" value="1"/>
</dbReference>
<dbReference type="AlphaFoldDB" id="A0A9D1FED5"/>
<dbReference type="Pfam" id="PF02567">
    <property type="entry name" value="PhzC-PhzF"/>
    <property type="match status" value="1"/>
</dbReference>
<dbReference type="PANTHER" id="PTHR13774:SF17">
    <property type="entry name" value="PHENAZINE BIOSYNTHESIS-LIKE DOMAIN-CONTAINING PROTEIN"/>
    <property type="match status" value="1"/>
</dbReference>
<sequence length="91" mass="9520">LDGQLLHITAAGADYDCVSRSYAPKLGVAEDPVCGSGHCHLAPIWAERLGKTRLRARQSSKRGGTLLCSLEGGRVKLAGGAVLYSVAEISL</sequence>
<comment type="caution">
    <text evidence="3">The sequence shown here is derived from an EMBL/GenBank/DDBJ whole genome shotgun (WGS) entry which is preliminary data.</text>
</comment>
<dbReference type="GO" id="GO:0016853">
    <property type="term" value="F:isomerase activity"/>
    <property type="evidence" value="ECO:0007669"/>
    <property type="project" value="UniProtKB-KW"/>
</dbReference>